<keyword evidence="1" id="KW-0812">Transmembrane</keyword>
<feature type="non-terminal residue" evidence="2">
    <location>
        <position position="1"/>
    </location>
</feature>
<dbReference type="EMBL" id="LCOZ01000023">
    <property type="protein sequence ID" value="KKU87266.1"/>
    <property type="molecule type" value="Genomic_DNA"/>
</dbReference>
<gene>
    <name evidence="2" type="ORF">UY17_C0023G0008</name>
</gene>
<proteinExistence type="predicted"/>
<evidence type="ECO:0000313" key="3">
    <source>
        <dbReference type="Proteomes" id="UP000034772"/>
    </source>
</evidence>
<evidence type="ECO:0000256" key="1">
    <source>
        <dbReference type="SAM" id="Phobius"/>
    </source>
</evidence>
<feature type="transmembrane region" description="Helical" evidence="1">
    <location>
        <begin position="5"/>
        <end position="23"/>
    </location>
</feature>
<accession>A0A0G1TZL3</accession>
<dbReference type="Proteomes" id="UP000034772">
    <property type="component" value="Unassembled WGS sequence"/>
</dbReference>
<feature type="transmembrane region" description="Helical" evidence="1">
    <location>
        <begin position="29"/>
        <end position="52"/>
    </location>
</feature>
<protein>
    <submittedName>
        <fullName evidence="2">Uncharacterized protein</fullName>
    </submittedName>
</protein>
<name>A0A0G1TZL3_9BACT</name>
<comment type="caution">
    <text evidence="2">The sequence shown here is derived from an EMBL/GenBank/DDBJ whole genome shotgun (WGS) entry which is preliminary data.</text>
</comment>
<keyword evidence="1" id="KW-1133">Transmembrane helix</keyword>
<evidence type="ECO:0000313" key="2">
    <source>
        <dbReference type="EMBL" id="KKU87266.1"/>
    </source>
</evidence>
<organism evidence="2 3">
    <name type="scientific">Candidatus Beckwithbacteria bacterium GW2011_GWC2_47_9</name>
    <dbReference type="NCBI Taxonomy" id="1618373"/>
    <lineage>
        <taxon>Bacteria</taxon>
        <taxon>Candidatus Beckwithiibacteriota</taxon>
    </lineage>
</organism>
<reference evidence="2 3" key="1">
    <citation type="journal article" date="2015" name="Nature">
        <title>rRNA introns, odd ribosomes, and small enigmatic genomes across a large radiation of phyla.</title>
        <authorList>
            <person name="Brown C.T."/>
            <person name="Hug L.A."/>
            <person name="Thomas B.C."/>
            <person name="Sharon I."/>
            <person name="Castelle C.J."/>
            <person name="Singh A."/>
            <person name="Wilkins M.J."/>
            <person name="Williams K.H."/>
            <person name="Banfield J.F."/>
        </authorList>
    </citation>
    <scope>NUCLEOTIDE SEQUENCE [LARGE SCALE GENOMIC DNA]</scope>
</reference>
<keyword evidence="1" id="KW-0472">Membrane</keyword>
<dbReference type="AlphaFoldDB" id="A0A0G1TZL3"/>
<sequence length="130" mass="14776">KILVFVRNLLGITGVVGGVTAIAMPPTSFLFWIGFQVFCLAVALLLSLLPLVSAVRSNLRSAEALQATQEYCDADDALDRWRLNHWLADWNGKEAQELIRRRIETRKRLLETHPFIKDEESVTCLQVQLR</sequence>